<proteinExistence type="predicted"/>
<name>A0AAE0LQ61_9PEZI</name>
<keyword evidence="1" id="KW-0472">Membrane</keyword>
<evidence type="ECO:0000256" key="1">
    <source>
        <dbReference type="SAM" id="Phobius"/>
    </source>
</evidence>
<protein>
    <submittedName>
        <fullName evidence="2">Uncharacterized protein</fullName>
    </submittedName>
</protein>
<evidence type="ECO:0000313" key="2">
    <source>
        <dbReference type="EMBL" id="KAK3293418.1"/>
    </source>
</evidence>
<keyword evidence="3" id="KW-1185">Reference proteome</keyword>
<accession>A0AAE0LQ61</accession>
<dbReference type="Proteomes" id="UP001278766">
    <property type="component" value="Unassembled WGS sequence"/>
</dbReference>
<keyword evidence="1" id="KW-1133">Transmembrane helix</keyword>
<keyword evidence="1" id="KW-0812">Transmembrane</keyword>
<reference evidence="2" key="1">
    <citation type="journal article" date="2023" name="Mol. Phylogenet. Evol.">
        <title>Genome-scale phylogeny and comparative genomics of the fungal order Sordariales.</title>
        <authorList>
            <person name="Hensen N."/>
            <person name="Bonometti L."/>
            <person name="Westerberg I."/>
            <person name="Brannstrom I.O."/>
            <person name="Guillou S."/>
            <person name="Cros-Aarteil S."/>
            <person name="Calhoun S."/>
            <person name="Haridas S."/>
            <person name="Kuo A."/>
            <person name="Mondo S."/>
            <person name="Pangilinan J."/>
            <person name="Riley R."/>
            <person name="LaButti K."/>
            <person name="Andreopoulos B."/>
            <person name="Lipzen A."/>
            <person name="Chen C."/>
            <person name="Yan M."/>
            <person name="Daum C."/>
            <person name="Ng V."/>
            <person name="Clum A."/>
            <person name="Steindorff A."/>
            <person name="Ohm R.A."/>
            <person name="Martin F."/>
            <person name="Silar P."/>
            <person name="Natvig D.O."/>
            <person name="Lalanne C."/>
            <person name="Gautier V."/>
            <person name="Ament-Velasquez S.L."/>
            <person name="Kruys A."/>
            <person name="Hutchinson M.I."/>
            <person name="Powell A.J."/>
            <person name="Barry K."/>
            <person name="Miller A.N."/>
            <person name="Grigoriev I.V."/>
            <person name="Debuchy R."/>
            <person name="Gladieux P."/>
            <person name="Hiltunen Thoren M."/>
            <person name="Johannesson H."/>
        </authorList>
    </citation>
    <scope>NUCLEOTIDE SEQUENCE</scope>
    <source>
        <strain evidence="2">CBS 168.71</strain>
    </source>
</reference>
<dbReference type="EMBL" id="JAUEPN010000006">
    <property type="protein sequence ID" value="KAK3293418.1"/>
    <property type="molecule type" value="Genomic_DNA"/>
</dbReference>
<evidence type="ECO:0000313" key="3">
    <source>
        <dbReference type="Proteomes" id="UP001278766"/>
    </source>
</evidence>
<dbReference type="RefSeq" id="XP_062656932.1">
    <property type="nucleotide sequence ID" value="XM_062804386.1"/>
</dbReference>
<gene>
    <name evidence="2" type="ORF">B0H64DRAFT_404418</name>
</gene>
<sequence length="113" mass="13257">MVIWVPTDTAFTGCNFAFWSGWVWLVIFICFCSCKGFNTRMCIHYCRGYDLVVGCSPRKGQLRWEAFVGGSSCYWQENRERRSLLWRGSRKHIYKLLKFVLRTVMDVPAAPGW</sequence>
<dbReference type="AlphaFoldDB" id="A0AAE0LQ61"/>
<comment type="caution">
    <text evidence="2">The sequence shown here is derived from an EMBL/GenBank/DDBJ whole genome shotgun (WGS) entry which is preliminary data.</text>
</comment>
<feature type="transmembrane region" description="Helical" evidence="1">
    <location>
        <begin position="16"/>
        <end position="37"/>
    </location>
</feature>
<organism evidence="2 3">
    <name type="scientific">Chaetomium fimeti</name>
    <dbReference type="NCBI Taxonomy" id="1854472"/>
    <lineage>
        <taxon>Eukaryota</taxon>
        <taxon>Fungi</taxon>
        <taxon>Dikarya</taxon>
        <taxon>Ascomycota</taxon>
        <taxon>Pezizomycotina</taxon>
        <taxon>Sordariomycetes</taxon>
        <taxon>Sordariomycetidae</taxon>
        <taxon>Sordariales</taxon>
        <taxon>Chaetomiaceae</taxon>
        <taxon>Chaetomium</taxon>
    </lineage>
</organism>
<reference evidence="2" key="2">
    <citation type="submission" date="2023-06" db="EMBL/GenBank/DDBJ databases">
        <authorList>
            <consortium name="Lawrence Berkeley National Laboratory"/>
            <person name="Haridas S."/>
            <person name="Hensen N."/>
            <person name="Bonometti L."/>
            <person name="Westerberg I."/>
            <person name="Brannstrom I.O."/>
            <person name="Guillou S."/>
            <person name="Cros-Aarteil S."/>
            <person name="Calhoun S."/>
            <person name="Kuo A."/>
            <person name="Mondo S."/>
            <person name="Pangilinan J."/>
            <person name="Riley R."/>
            <person name="Labutti K."/>
            <person name="Andreopoulos B."/>
            <person name="Lipzen A."/>
            <person name="Chen C."/>
            <person name="Yanf M."/>
            <person name="Daum C."/>
            <person name="Ng V."/>
            <person name="Clum A."/>
            <person name="Steindorff A."/>
            <person name="Ohm R."/>
            <person name="Martin F."/>
            <person name="Silar P."/>
            <person name="Natvig D."/>
            <person name="Lalanne C."/>
            <person name="Gautier V."/>
            <person name="Ament-Velasquez S.L."/>
            <person name="Kruys A."/>
            <person name="Hutchinson M.I."/>
            <person name="Powell A.J."/>
            <person name="Barry K."/>
            <person name="Miller A.N."/>
            <person name="Grigoriev I.V."/>
            <person name="Debuchy R."/>
            <person name="Gladieux P."/>
            <person name="Thoren M.H."/>
            <person name="Johannesson H."/>
        </authorList>
    </citation>
    <scope>NUCLEOTIDE SEQUENCE</scope>
    <source>
        <strain evidence="2">CBS 168.71</strain>
    </source>
</reference>
<dbReference type="GeneID" id="87841334"/>